<evidence type="ECO:0000313" key="2">
    <source>
        <dbReference type="EMBL" id="GLQ36100.1"/>
    </source>
</evidence>
<reference evidence="3" key="1">
    <citation type="journal article" date="2019" name="Int. J. Syst. Evol. Microbiol.">
        <title>The Global Catalogue of Microorganisms (GCM) 10K type strain sequencing project: providing services to taxonomists for standard genome sequencing and annotation.</title>
        <authorList>
            <consortium name="The Broad Institute Genomics Platform"/>
            <consortium name="The Broad Institute Genome Sequencing Center for Infectious Disease"/>
            <person name="Wu L."/>
            <person name="Ma J."/>
        </authorList>
    </citation>
    <scope>NUCLEOTIDE SEQUENCE [LARGE SCALE GENOMIC DNA]</scope>
    <source>
        <strain evidence="3">NBRC 110140</strain>
    </source>
</reference>
<name>A0ABQ5VXV7_9RHOB</name>
<dbReference type="RefSeq" id="WP_284379579.1">
    <property type="nucleotide sequence ID" value="NZ_BSNN01000008.1"/>
</dbReference>
<accession>A0ABQ5VXV7</accession>
<dbReference type="EMBL" id="BSNN01000008">
    <property type="protein sequence ID" value="GLQ36100.1"/>
    <property type="molecule type" value="Genomic_DNA"/>
</dbReference>
<sequence length="54" mass="6324">MTFANKIGDLVLLPGTVMCRYFKINPEDEMGLMRSFFNFLFWLPLGILAIYLYV</sequence>
<feature type="transmembrane region" description="Helical" evidence="1">
    <location>
        <begin position="35"/>
        <end position="53"/>
    </location>
</feature>
<proteinExistence type="predicted"/>
<keyword evidence="3" id="KW-1185">Reference proteome</keyword>
<keyword evidence="1" id="KW-0812">Transmembrane</keyword>
<keyword evidence="1" id="KW-0472">Membrane</keyword>
<organism evidence="2 3">
    <name type="scientific">Amylibacter marinus</name>
    <dbReference type="NCBI Taxonomy" id="1475483"/>
    <lineage>
        <taxon>Bacteria</taxon>
        <taxon>Pseudomonadati</taxon>
        <taxon>Pseudomonadota</taxon>
        <taxon>Alphaproteobacteria</taxon>
        <taxon>Rhodobacterales</taxon>
        <taxon>Paracoccaceae</taxon>
        <taxon>Amylibacter</taxon>
    </lineage>
</organism>
<protein>
    <submittedName>
        <fullName evidence="2">Uncharacterized protein</fullName>
    </submittedName>
</protein>
<gene>
    <name evidence="2" type="ORF">GCM10007939_23840</name>
</gene>
<evidence type="ECO:0000256" key="1">
    <source>
        <dbReference type="SAM" id="Phobius"/>
    </source>
</evidence>
<dbReference type="Proteomes" id="UP001156694">
    <property type="component" value="Unassembled WGS sequence"/>
</dbReference>
<evidence type="ECO:0000313" key="3">
    <source>
        <dbReference type="Proteomes" id="UP001156694"/>
    </source>
</evidence>
<keyword evidence="1" id="KW-1133">Transmembrane helix</keyword>
<comment type="caution">
    <text evidence="2">The sequence shown here is derived from an EMBL/GenBank/DDBJ whole genome shotgun (WGS) entry which is preliminary data.</text>
</comment>